<dbReference type="PROSITE" id="PS50943">
    <property type="entry name" value="HTH_CROC1"/>
    <property type="match status" value="1"/>
</dbReference>
<dbReference type="Gene3D" id="1.10.260.40">
    <property type="entry name" value="lambda repressor-like DNA-binding domains"/>
    <property type="match status" value="1"/>
</dbReference>
<dbReference type="Pfam" id="PF13560">
    <property type="entry name" value="HTH_31"/>
    <property type="match status" value="1"/>
</dbReference>
<evidence type="ECO:0000313" key="3">
    <source>
        <dbReference type="Proteomes" id="UP000515512"/>
    </source>
</evidence>
<keyword evidence="3" id="KW-1185">Reference proteome</keyword>
<evidence type="ECO:0000259" key="1">
    <source>
        <dbReference type="PROSITE" id="PS50943"/>
    </source>
</evidence>
<dbReference type="PANTHER" id="PTHR35010">
    <property type="entry name" value="BLL4672 PROTEIN-RELATED"/>
    <property type="match status" value="1"/>
</dbReference>
<dbReference type="InterPro" id="IPR001387">
    <property type="entry name" value="Cro/C1-type_HTH"/>
</dbReference>
<dbReference type="CDD" id="cd00093">
    <property type="entry name" value="HTH_XRE"/>
    <property type="match status" value="1"/>
</dbReference>
<dbReference type="EMBL" id="CP059399">
    <property type="protein sequence ID" value="QLY32990.1"/>
    <property type="molecule type" value="Genomic_DNA"/>
</dbReference>
<dbReference type="Pfam" id="PF17765">
    <property type="entry name" value="MLTR_LBD"/>
    <property type="match status" value="1"/>
</dbReference>
<dbReference type="InterPro" id="IPR041413">
    <property type="entry name" value="MLTR_LBD"/>
</dbReference>
<evidence type="ECO:0000313" key="2">
    <source>
        <dbReference type="EMBL" id="QLY32990.1"/>
    </source>
</evidence>
<proteinExistence type="predicted"/>
<dbReference type="AlphaFoldDB" id="A0A7D6VMF3"/>
<dbReference type="Gene3D" id="3.30.450.180">
    <property type="match status" value="1"/>
</dbReference>
<dbReference type="SUPFAM" id="SSF47413">
    <property type="entry name" value="lambda repressor-like DNA-binding domains"/>
    <property type="match status" value="1"/>
</dbReference>
<reference evidence="2 3" key="1">
    <citation type="submission" date="2020-07" db="EMBL/GenBank/DDBJ databases">
        <authorList>
            <person name="Zhuang K."/>
            <person name="Ran Y."/>
        </authorList>
    </citation>
    <scope>NUCLEOTIDE SEQUENCE [LARGE SCALE GENOMIC DNA]</scope>
    <source>
        <strain evidence="2 3">WCH-YHL-001</strain>
    </source>
</reference>
<dbReference type="RefSeq" id="WP_181584154.1">
    <property type="nucleotide sequence ID" value="NZ_CP059399.1"/>
</dbReference>
<dbReference type="GO" id="GO:0003677">
    <property type="term" value="F:DNA binding"/>
    <property type="evidence" value="ECO:0007669"/>
    <property type="project" value="InterPro"/>
</dbReference>
<name>A0A7D6VMF3_9NOCA</name>
<protein>
    <submittedName>
        <fullName evidence="2">Helix-turn-helix domain-containing protein</fullName>
    </submittedName>
</protein>
<dbReference type="InterPro" id="IPR010982">
    <property type="entry name" value="Lambda_DNA-bd_dom_sf"/>
</dbReference>
<dbReference type="SMART" id="SM00530">
    <property type="entry name" value="HTH_XRE"/>
    <property type="match status" value="1"/>
</dbReference>
<dbReference type="PANTHER" id="PTHR35010:SF2">
    <property type="entry name" value="BLL4672 PROTEIN"/>
    <property type="match status" value="1"/>
</dbReference>
<gene>
    <name evidence="2" type="ORF">H0264_12775</name>
</gene>
<accession>A0A7D6VMF3</accession>
<feature type="domain" description="HTH cro/C1-type" evidence="1">
    <location>
        <begin position="23"/>
        <end position="78"/>
    </location>
</feature>
<organism evidence="2 3">
    <name type="scientific">Nocardia huaxiensis</name>
    <dbReference type="NCBI Taxonomy" id="2755382"/>
    <lineage>
        <taxon>Bacteria</taxon>
        <taxon>Bacillati</taxon>
        <taxon>Actinomycetota</taxon>
        <taxon>Actinomycetes</taxon>
        <taxon>Mycobacteriales</taxon>
        <taxon>Nocardiaceae</taxon>
        <taxon>Nocardia</taxon>
    </lineage>
</organism>
<dbReference type="KEGG" id="nhu:H0264_12775"/>
<dbReference type="Proteomes" id="UP000515512">
    <property type="component" value="Chromosome"/>
</dbReference>
<sequence>MVADVGCGPYSGELEAPTFGNLLRRLRDQRGVSRERLAFNAGVSASYITHLEKGDRGNPTREVVEALSRYLDRLMPLSSSDHRQLIDLAGLDTGEFPEVSELRAAVTTEMRRVLDMHGPNLAAYVDIRGNLLACNDSWDAAFPGATLDGNMLRWFFSSDMAARVLVNWEADVRRTVYWMRGLIGRSGNTDGFLDLLRELGEFPAFRQAWAEGGVEFAPHVWTMHLRNPATGLRRRIVAQAGRLQNAVHPGQVVMVLGLPG</sequence>